<evidence type="ECO:0000313" key="3">
    <source>
        <dbReference type="Proteomes" id="UP000248795"/>
    </source>
</evidence>
<organism evidence="2 3">
    <name type="scientific">Aestuariivirga litoralis</name>
    <dbReference type="NCBI Taxonomy" id="2650924"/>
    <lineage>
        <taxon>Bacteria</taxon>
        <taxon>Pseudomonadati</taxon>
        <taxon>Pseudomonadota</taxon>
        <taxon>Alphaproteobacteria</taxon>
        <taxon>Hyphomicrobiales</taxon>
        <taxon>Aestuariivirgaceae</taxon>
        <taxon>Aestuariivirga</taxon>
    </lineage>
</organism>
<feature type="coiled-coil region" evidence="1">
    <location>
        <begin position="76"/>
        <end position="103"/>
    </location>
</feature>
<dbReference type="AlphaFoldDB" id="A0A2W2AQT2"/>
<gene>
    <name evidence="2" type="ORF">DK847_04785</name>
</gene>
<proteinExistence type="predicted"/>
<protein>
    <submittedName>
        <fullName evidence="2">Uncharacterized protein</fullName>
    </submittedName>
</protein>
<evidence type="ECO:0000256" key="1">
    <source>
        <dbReference type="SAM" id="Coils"/>
    </source>
</evidence>
<comment type="caution">
    <text evidence="2">The sequence shown here is derived from an EMBL/GenBank/DDBJ whole genome shotgun (WGS) entry which is preliminary data.</text>
</comment>
<sequence length="154" mass="16531">MGEDMSGDGDEPAPAAVWARVRERYEHGIEAVATIAADAGITRQALACRARLEGWKLRGAARGRPQGTRATLARFKALLQQRLTEFEAQIGTLSAEANAATSERDIRAMNTLVRTLTVGAGGYIGGRSIEKVADAVTARKRTGFPFMRGSDRKG</sequence>
<evidence type="ECO:0000313" key="2">
    <source>
        <dbReference type="EMBL" id="PZF77751.1"/>
    </source>
</evidence>
<keyword evidence="3" id="KW-1185">Reference proteome</keyword>
<accession>A0A2W2AQT2</accession>
<keyword evidence="1" id="KW-0175">Coiled coil</keyword>
<reference evidence="3" key="1">
    <citation type="submission" date="2018-06" db="EMBL/GenBank/DDBJ databases">
        <title>Aestuariibacter litoralis strain KCTC 52945T.</title>
        <authorList>
            <person name="Li X."/>
            <person name="Salam N."/>
            <person name="Li J.-L."/>
            <person name="Chen Y.-M."/>
            <person name="Yang Z.-W."/>
            <person name="Zhang L.-Y."/>
            <person name="Han M.-X."/>
            <person name="Xiao M."/>
            <person name="Li W.-J."/>
        </authorList>
    </citation>
    <scope>NUCLEOTIDE SEQUENCE [LARGE SCALE GENOMIC DNA]</scope>
    <source>
        <strain evidence="3">KCTC 52945</strain>
    </source>
</reference>
<dbReference type="EMBL" id="QKVK01000002">
    <property type="protein sequence ID" value="PZF77751.1"/>
    <property type="molecule type" value="Genomic_DNA"/>
</dbReference>
<name>A0A2W2AQT2_9HYPH</name>
<dbReference type="Proteomes" id="UP000248795">
    <property type="component" value="Unassembled WGS sequence"/>
</dbReference>